<keyword evidence="3" id="KW-1185">Reference proteome</keyword>
<dbReference type="Pfam" id="PF26639">
    <property type="entry name" value="Het-6_barrel"/>
    <property type="match status" value="1"/>
</dbReference>
<feature type="domain" description="Heterokaryon incompatibility" evidence="1">
    <location>
        <begin position="51"/>
        <end position="198"/>
    </location>
</feature>
<name>A0A428RJN1_9HYPO</name>
<comment type="caution">
    <text evidence="2">The sequence shown here is derived from an EMBL/GenBank/DDBJ whole genome shotgun (WGS) entry which is preliminary data.</text>
</comment>
<proteinExistence type="predicted"/>
<dbReference type="EMBL" id="NKCL01000237">
    <property type="protein sequence ID" value="RSL77708.1"/>
    <property type="molecule type" value="Genomic_DNA"/>
</dbReference>
<organism evidence="2 3">
    <name type="scientific">Fusarium floridanum</name>
    <dbReference type="NCBI Taxonomy" id="1325733"/>
    <lineage>
        <taxon>Eukaryota</taxon>
        <taxon>Fungi</taxon>
        <taxon>Dikarya</taxon>
        <taxon>Ascomycota</taxon>
        <taxon>Pezizomycotina</taxon>
        <taxon>Sordariomycetes</taxon>
        <taxon>Hypocreomycetidae</taxon>
        <taxon>Hypocreales</taxon>
        <taxon>Nectriaceae</taxon>
        <taxon>Fusarium</taxon>
        <taxon>Fusarium solani species complex</taxon>
    </lineage>
</organism>
<dbReference type="PANTHER" id="PTHR24148:SF73">
    <property type="entry name" value="HET DOMAIN PROTEIN (AFU_ORTHOLOGUE AFUA_8G01020)"/>
    <property type="match status" value="1"/>
</dbReference>
<evidence type="ECO:0000259" key="1">
    <source>
        <dbReference type="Pfam" id="PF06985"/>
    </source>
</evidence>
<accession>A0A428RJN1</accession>
<sequence length="596" mass="67864">MDTKISYCSLDDPDRSFRLIKLQPSKDKETAASDNLVCDIEEHVRGDCPPYTALSYVWATPESKKEYIIANGTKVQISQTVENALRRLRFRQKPRWLWVDQLCINQIDENEKSHQVHQMHIIYSDADQVITWLGTGDEKSDLICRLMRDTGRAIRQRNIEALKKFYGEDGSVDLAAAKEAFNSFCERRYWTRLWVIQEFAVGRRVAVACGDWIVKGDLITATLWAVDTIQRHSRKKPIEGLDVMRKNYEFVFGSPLSSYVYNLFTRRLLFQPPSSDTQSSYADPFIKVIVTSLTLEVDYNSVYSSDPRDRVFALLNLAEDKDHFDTFPDYSMSVEEVYVEAARKILVQGWIDVLLYCQTPRKINSLPSWVPDWAMDVRHPCAQPPWSTSFDASGGQVSMPKFPSPELVTLEGIYIDTIKETGEAWDPNWLQNVDKDAVASYVESIRGFCDRSPRIHVGREGAETSRIAILDGTLWFDSVPYPEWGTECETALDELLRSPANGDESTTITDPWYAKTLLRLHQRRAFLTSTGYVGVGPLDTRVGDEVCAFIGGNAAYLVRPEENGLHSLVGEAYVHGVMYGELLKGGFEQRKAYTLR</sequence>
<dbReference type="Proteomes" id="UP000287972">
    <property type="component" value="Unassembled WGS sequence"/>
</dbReference>
<reference evidence="2 3" key="1">
    <citation type="submission" date="2017-06" db="EMBL/GenBank/DDBJ databases">
        <title>Comparative genomic analysis of Ambrosia Fusariam Clade fungi.</title>
        <authorList>
            <person name="Stajich J.E."/>
            <person name="Carrillo J."/>
            <person name="Kijimoto T."/>
            <person name="Eskalen A."/>
            <person name="O'Donnell K."/>
            <person name="Kasson M."/>
        </authorList>
    </citation>
    <scope>NUCLEOTIDE SEQUENCE [LARGE SCALE GENOMIC DNA]</scope>
    <source>
        <strain evidence="2 3">NRRL62606</strain>
    </source>
</reference>
<dbReference type="PANTHER" id="PTHR24148">
    <property type="entry name" value="ANKYRIN REPEAT DOMAIN-CONTAINING PROTEIN 39 HOMOLOG-RELATED"/>
    <property type="match status" value="1"/>
</dbReference>
<dbReference type="Pfam" id="PF06985">
    <property type="entry name" value="HET"/>
    <property type="match status" value="1"/>
</dbReference>
<dbReference type="InterPro" id="IPR010730">
    <property type="entry name" value="HET"/>
</dbReference>
<dbReference type="AlphaFoldDB" id="A0A428RJN1"/>
<protein>
    <recommendedName>
        <fullName evidence="1">Heterokaryon incompatibility domain-containing protein</fullName>
    </recommendedName>
</protein>
<evidence type="ECO:0000313" key="3">
    <source>
        <dbReference type="Proteomes" id="UP000287972"/>
    </source>
</evidence>
<gene>
    <name evidence="2" type="ORF">CEP51_008845</name>
</gene>
<dbReference type="InterPro" id="IPR052895">
    <property type="entry name" value="HetReg/Transcr_Mod"/>
</dbReference>
<evidence type="ECO:0000313" key="2">
    <source>
        <dbReference type="EMBL" id="RSL77708.1"/>
    </source>
</evidence>